<keyword evidence="1" id="KW-1133">Transmembrane helix</keyword>
<evidence type="ECO:0000313" key="3">
    <source>
        <dbReference type="Proteomes" id="UP000215145"/>
    </source>
</evidence>
<protein>
    <submittedName>
        <fullName evidence="2">Permease</fullName>
    </submittedName>
</protein>
<feature type="transmembrane region" description="Helical" evidence="1">
    <location>
        <begin position="174"/>
        <end position="192"/>
    </location>
</feature>
<organism evidence="2 3">
    <name type="scientific">Paenibacillus herberti</name>
    <dbReference type="NCBI Taxonomy" id="1619309"/>
    <lineage>
        <taxon>Bacteria</taxon>
        <taxon>Bacillati</taxon>
        <taxon>Bacillota</taxon>
        <taxon>Bacilli</taxon>
        <taxon>Bacillales</taxon>
        <taxon>Paenibacillaceae</taxon>
        <taxon>Paenibacillus</taxon>
    </lineage>
</organism>
<keyword evidence="1" id="KW-0472">Membrane</keyword>
<accession>A0A229NYD3</accession>
<feature type="transmembrane region" description="Helical" evidence="1">
    <location>
        <begin position="149"/>
        <end position="167"/>
    </location>
</feature>
<keyword evidence="3" id="KW-1185">Reference proteome</keyword>
<dbReference type="AlphaFoldDB" id="A0A229NYD3"/>
<evidence type="ECO:0000256" key="1">
    <source>
        <dbReference type="SAM" id="Phobius"/>
    </source>
</evidence>
<feature type="transmembrane region" description="Helical" evidence="1">
    <location>
        <begin position="59"/>
        <end position="82"/>
    </location>
</feature>
<reference evidence="2 3" key="1">
    <citation type="submission" date="2017-07" db="EMBL/GenBank/DDBJ databases">
        <title>Paenibacillus herberti R33 genome sequencing and assembly.</title>
        <authorList>
            <person name="Su W."/>
        </authorList>
    </citation>
    <scope>NUCLEOTIDE SEQUENCE [LARGE SCALE GENOMIC DNA]</scope>
    <source>
        <strain evidence="2 3">R33</strain>
    </source>
</reference>
<evidence type="ECO:0000313" key="2">
    <source>
        <dbReference type="EMBL" id="OXM14847.1"/>
    </source>
</evidence>
<dbReference type="EMBL" id="NMUQ01000002">
    <property type="protein sequence ID" value="OXM14847.1"/>
    <property type="molecule type" value="Genomic_DNA"/>
</dbReference>
<comment type="caution">
    <text evidence="2">The sequence shown here is derived from an EMBL/GenBank/DDBJ whole genome shotgun (WGS) entry which is preliminary data.</text>
</comment>
<keyword evidence="1" id="KW-0812">Transmembrane</keyword>
<dbReference type="Pfam" id="PF12730">
    <property type="entry name" value="ABC2_membrane_4"/>
    <property type="match status" value="1"/>
</dbReference>
<dbReference type="CDD" id="cd21809">
    <property type="entry name" value="ABC-2_lan_permease-like"/>
    <property type="match status" value="1"/>
</dbReference>
<gene>
    <name evidence="2" type="ORF">CGZ75_18445</name>
</gene>
<dbReference type="OrthoDB" id="3190532at2"/>
<feature type="transmembrane region" description="Helical" evidence="1">
    <location>
        <begin position="103"/>
        <end position="129"/>
    </location>
</feature>
<dbReference type="RefSeq" id="WP_089525664.1">
    <property type="nucleotide sequence ID" value="NZ_NMUQ01000002.1"/>
</dbReference>
<feature type="transmembrane region" description="Helical" evidence="1">
    <location>
        <begin position="17"/>
        <end position="39"/>
    </location>
</feature>
<sequence length="238" mass="25916">MFSRILLAELLKIRRKWIVALAIIGPLGVVLLQAVNYGLRYDYLMDQYAGDPWEGLLGQVFWLKMPALFIGLALVASMSAGVEHSAGGWKQLLALPVTRLQVFAGKVAVTLLLLLFSCTLLLVFTFIFGLVLGLEVSSTPWAELFKQSYLAYLALLPFIALQSWLSLTMSNQAVPMTVGILGMVLSLISIALPDWTPWAWAYQVVEPGMGLTIAGAGTATGLLVILIGYAHFARKDAS</sequence>
<dbReference type="Proteomes" id="UP000215145">
    <property type="component" value="Unassembled WGS sequence"/>
</dbReference>
<proteinExistence type="predicted"/>
<name>A0A229NYD3_9BACL</name>
<feature type="transmembrane region" description="Helical" evidence="1">
    <location>
        <begin position="212"/>
        <end position="232"/>
    </location>
</feature>